<feature type="compositionally biased region" description="Basic and acidic residues" evidence="2">
    <location>
        <begin position="564"/>
        <end position="587"/>
    </location>
</feature>
<gene>
    <name evidence="4" type="ORF">HK099_006397</name>
</gene>
<organism evidence="4 5">
    <name type="scientific">Clydaea vesicula</name>
    <dbReference type="NCBI Taxonomy" id="447962"/>
    <lineage>
        <taxon>Eukaryota</taxon>
        <taxon>Fungi</taxon>
        <taxon>Fungi incertae sedis</taxon>
        <taxon>Chytridiomycota</taxon>
        <taxon>Chytridiomycota incertae sedis</taxon>
        <taxon>Chytridiomycetes</taxon>
        <taxon>Lobulomycetales</taxon>
        <taxon>Lobulomycetaceae</taxon>
        <taxon>Clydaea</taxon>
    </lineage>
</organism>
<name>A0AAD5Y0W1_9FUNG</name>
<dbReference type="InterPro" id="IPR001357">
    <property type="entry name" value="BRCT_dom"/>
</dbReference>
<dbReference type="PROSITE" id="PS50172">
    <property type="entry name" value="BRCT"/>
    <property type="match status" value="1"/>
</dbReference>
<dbReference type="Gene3D" id="1.10.10.60">
    <property type="entry name" value="Homeodomain-like"/>
    <property type="match status" value="2"/>
</dbReference>
<evidence type="ECO:0000313" key="5">
    <source>
        <dbReference type="Proteomes" id="UP001211065"/>
    </source>
</evidence>
<evidence type="ECO:0000259" key="3">
    <source>
        <dbReference type="PROSITE" id="PS50172"/>
    </source>
</evidence>
<reference evidence="4" key="1">
    <citation type="submission" date="2020-05" db="EMBL/GenBank/DDBJ databases">
        <title>Phylogenomic resolution of chytrid fungi.</title>
        <authorList>
            <person name="Stajich J.E."/>
            <person name="Amses K."/>
            <person name="Simmons R."/>
            <person name="Seto K."/>
            <person name="Myers J."/>
            <person name="Bonds A."/>
            <person name="Quandt C.A."/>
            <person name="Barry K."/>
            <person name="Liu P."/>
            <person name="Grigoriev I."/>
            <person name="Longcore J.E."/>
            <person name="James T.Y."/>
        </authorList>
    </citation>
    <scope>NUCLEOTIDE SEQUENCE</scope>
    <source>
        <strain evidence="4">JEL0476</strain>
    </source>
</reference>
<dbReference type="AlphaFoldDB" id="A0AAD5Y0W1"/>
<keyword evidence="1" id="KW-0175">Coiled coil</keyword>
<evidence type="ECO:0000313" key="4">
    <source>
        <dbReference type="EMBL" id="KAJ3225676.1"/>
    </source>
</evidence>
<accession>A0AAD5Y0W1</accession>
<feature type="domain" description="BRCT" evidence="3">
    <location>
        <begin position="1"/>
        <end position="77"/>
    </location>
</feature>
<dbReference type="SUPFAM" id="SSF52113">
    <property type="entry name" value="BRCT domain"/>
    <property type="match status" value="1"/>
</dbReference>
<evidence type="ECO:0000256" key="1">
    <source>
        <dbReference type="SAM" id="Coils"/>
    </source>
</evidence>
<dbReference type="EMBL" id="JADGJW010000055">
    <property type="protein sequence ID" value="KAJ3225676.1"/>
    <property type="molecule type" value="Genomic_DNA"/>
</dbReference>
<comment type="caution">
    <text evidence="4">The sequence shown here is derived from an EMBL/GenBank/DDBJ whole genome shotgun (WGS) entry which is preliminary data.</text>
</comment>
<dbReference type="InterPro" id="IPR036420">
    <property type="entry name" value="BRCT_dom_sf"/>
</dbReference>
<dbReference type="Gene3D" id="3.40.50.10190">
    <property type="entry name" value="BRCT domain"/>
    <property type="match status" value="1"/>
</dbReference>
<feature type="coiled-coil region" evidence="1">
    <location>
        <begin position="1048"/>
        <end position="1075"/>
    </location>
</feature>
<dbReference type="Pfam" id="PF16589">
    <property type="entry name" value="BRCT_2"/>
    <property type="match status" value="1"/>
</dbReference>
<feature type="region of interest" description="Disordered" evidence="2">
    <location>
        <begin position="380"/>
        <end position="411"/>
    </location>
</feature>
<evidence type="ECO:0000256" key="2">
    <source>
        <dbReference type="SAM" id="MobiDB-lite"/>
    </source>
</evidence>
<dbReference type="Proteomes" id="UP001211065">
    <property type="component" value="Unassembled WGS sequence"/>
</dbReference>
<feature type="region of interest" description="Disordered" evidence="2">
    <location>
        <begin position="552"/>
        <end position="587"/>
    </location>
</feature>
<keyword evidence="5" id="KW-1185">Reference proteome</keyword>
<dbReference type="InterPro" id="IPR009057">
    <property type="entry name" value="Homeodomain-like_sf"/>
</dbReference>
<sequence>MFSNLKFFLAPNLEEKTKLFTLITKHNGSCLDSQSSADYILVDKNSTESNSKLELAVDFITDSIINEKLLNTNDYLIQNIIEKKALELSAEELRKTTEKKDNEKKVFLNSQGTPITFRIPGVLNTETKKLGSLIEENGGILVNATEKPDILLVNPEVSTNADGVIYSFVTDSVDAGVLLTVDEYKMSKHKNFSPIFKAPLERIPFTSKDNYILMRHYLENDQKNSLAVWRKLAEDHSTHSPQSWKNRFNTLTELERNEIIKKLERQNNYDDFTYQATRQNNNKVASISSTNFRDSLKRTKTPFSFNDEEILLEHFIISGRNNSLKTFKALEKLQPHHTAESWRNKFKNLEFKEKRIAAKENALNKKKIVENCVIDTSFEKKNYDSPNSRTSNENSEGTISHSLGSHVSSIEEEEKNEKLCTAIDTNNEVNPFSAKLETADVIKVSEIHNMQEAAEVLSENSPPINATNLDKNNKLETEFKDAVNGLKNEINSKEILSEIRDKEIEEIQDEENNAYLFNIYRYLELDTSSVDENIENPKEKLSTCLSNDEKVSCGNNSIDSNSDESGKLKDDKETNLRDKMSLNNKSDDEFVAPSKKRILTRQHDAEDYSDDAQLYSPLISKYNSQSHHDIDSDLIRESETPNSTTAGGTVKKKRFYSGKKDNVPEEQLSITDSAPEELMSFIDGEKKKIFNSLTFQEENLSEDSEKSDDVIIKKEESPLVKKEMKSQIWNNHGFLKFDKFDKFQLPSRNNKIPTKKDTNKKVGAENLNAFKKKTVKENDLFKRDESNFANLRTEIVERNNAFLKKRQSEEKSSALEQKFNEDDNEQLNDEGTDLIPLLSSTPLYFKSGLRIPKKFNLDNSIYLPSLKLNGQYVEIFDGDGNEVQVLLNELGVAELFLKNSNEKEDDKNLKKIIAVDGKENNHLDHISNLHYTKKKKKGIFREEIDKLSTDNIYGKKRSWTNVEDYEQVEEEFNIKRESLYLNSKKKREPEGELSFTQLDFGFYFFHKFALTHFFFLFIFSNNDLIIDPLGRTPEKGKNILRCSRRKSNISLSKKQNFLQNEVKNFKKELEILKLKYGNNMVKKALHLCSNNMHVAKEILLNEFKLEKLKSLDKARLFILFHLILFTYLFRVFTPDEDFIILKGDLFSLQDLTKKKKNREIISLRKRYVNLDIILNLSFFFIFQDFFSYKKNKPIDR</sequence>
<protein>
    <recommendedName>
        <fullName evidence="3">BRCT domain-containing protein</fullName>
    </recommendedName>
</protein>
<feature type="compositionally biased region" description="Polar residues" evidence="2">
    <location>
        <begin position="384"/>
        <end position="408"/>
    </location>
</feature>
<dbReference type="SUPFAM" id="SSF46689">
    <property type="entry name" value="Homeodomain-like"/>
    <property type="match status" value="1"/>
</dbReference>
<proteinExistence type="predicted"/>